<dbReference type="AlphaFoldDB" id="A0A0J9X811"/>
<gene>
    <name evidence="2" type="ORF">BN980_GECA05s04146g</name>
</gene>
<dbReference type="PANTHER" id="PTHR20974:SF0">
    <property type="entry name" value="UPF0585 PROTEIN CG18661"/>
    <property type="match status" value="1"/>
</dbReference>
<evidence type="ECO:0008006" key="4">
    <source>
        <dbReference type="Google" id="ProtNLM"/>
    </source>
</evidence>
<dbReference type="Pfam" id="PF06080">
    <property type="entry name" value="DUF938"/>
    <property type="match status" value="1"/>
</dbReference>
<evidence type="ECO:0000313" key="2">
    <source>
        <dbReference type="EMBL" id="CDO53594.1"/>
    </source>
</evidence>
<keyword evidence="3" id="KW-1185">Reference proteome</keyword>
<dbReference type="EMBL" id="CCBN010000005">
    <property type="protein sequence ID" value="CDO53594.1"/>
    <property type="molecule type" value="Genomic_DNA"/>
</dbReference>
<dbReference type="SUPFAM" id="SSF53335">
    <property type="entry name" value="S-adenosyl-L-methionine-dependent methyltransferases"/>
    <property type="match status" value="1"/>
</dbReference>
<protein>
    <recommendedName>
        <fullName evidence="4">Methyltransferase type 12 domain-containing protein</fullName>
    </recommendedName>
</protein>
<dbReference type="OrthoDB" id="10258744at2759"/>
<comment type="caution">
    <text evidence="2">The sequence shown here is derived from an EMBL/GenBank/DDBJ whole genome shotgun (WGS) entry which is preliminary data.</text>
</comment>
<dbReference type="InterPro" id="IPR010342">
    <property type="entry name" value="DUF938"/>
</dbReference>
<reference evidence="2" key="1">
    <citation type="submission" date="2014-03" db="EMBL/GenBank/DDBJ databases">
        <authorList>
            <person name="Casaregola S."/>
        </authorList>
    </citation>
    <scope>NUCLEOTIDE SEQUENCE [LARGE SCALE GENOMIC DNA]</scope>
    <source>
        <strain evidence="2">CLIB 918</strain>
    </source>
</reference>
<evidence type="ECO:0000313" key="3">
    <source>
        <dbReference type="Proteomes" id="UP000242525"/>
    </source>
</evidence>
<dbReference type="Proteomes" id="UP000242525">
    <property type="component" value="Unassembled WGS sequence"/>
</dbReference>
<accession>A0A0J9X811</accession>
<name>A0A0J9X811_GEOCN</name>
<organism evidence="2 3">
    <name type="scientific">Geotrichum candidum</name>
    <name type="common">Oospora lactis</name>
    <name type="synonym">Dipodascus geotrichum</name>
    <dbReference type="NCBI Taxonomy" id="1173061"/>
    <lineage>
        <taxon>Eukaryota</taxon>
        <taxon>Fungi</taxon>
        <taxon>Dikarya</taxon>
        <taxon>Ascomycota</taxon>
        <taxon>Saccharomycotina</taxon>
        <taxon>Dipodascomycetes</taxon>
        <taxon>Dipodascales</taxon>
        <taxon>Dipodascaceae</taxon>
        <taxon>Geotrichum</taxon>
    </lineage>
</organism>
<comment type="similarity">
    <text evidence="1">Belongs to the UPF0585 family.</text>
</comment>
<sequence length="225" mass="25083">MEPARPNQTSFSQVGSADRNKTEIGDALKPFLTGYPGITVLEVASGFGDHLAHLASEYPDVVFYPSEAQTELIDEIKKVSAKFTNVHDPLDVLLGHTTSVNINCDIDVVLAINLLHISSMDTGTHGLFELAKNLFIQRKNKKDIQPIVVTYGAFLRDSLNGDVSFASNADRLFDESLRSRNKEWGLRSLQRDIDPIARQYGFGNRVDIPMNKGNFLIIWKFLDST</sequence>
<proteinExistence type="inferred from homology"/>
<dbReference type="PANTHER" id="PTHR20974">
    <property type="entry name" value="UPF0585 PROTEIN CG18661"/>
    <property type="match status" value="1"/>
</dbReference>
<dbReference type="InterPro" id="IPR029063">
    <property type="entry name" value="SAM-dependent_MTases_sf"/>
</dbReference>
<evidence type="ECO:0000256" key="1">
    <source>
        <dbReference type="ARBA" id="ARBA00008308"/>
    </source>
</evidence>